<protein>
    <submittedName>
        <fullName evidence="1">Uncharacterized protein</fullName>
    </submittedName>
</protein>
<proteinExistence type="predicted"/>
<keyword evidence="2" id="KW-1185">Reference proteome</keyword>
<organism evidence="1 2">
    <name type="scientific">Elysia chlorotica</name>
    <name type="common">Eastern emerald elysia</name>
    <name type="synonym">Sea slug</name>
    <dbReference type="NCBI Taxonomy" id="188477"/>
    <lineage>
        <taxon>Eukaryota</taxon>
        <taxon>Metazoa</taxon>
        <taxon>Spiralia</taxon>
        <taxon>Lophotrochozoa</taxon>
        <taxon>Mollusca</taxon>
        <taxon>Gastropoda</taxon>
        <taxon>Heterobranchia</taxon>
        <taxon>Euthyneura</taxon>
        <taxon>Panpulmonata</taxon>
        <taxon>Sacoglossa</taxon>
        <taxon>Placobranchoidea</taxon>
        <taxon>Plakobranchidae</taxon>
        <taxon>Elysia</taxon>
    </lineage>
</organism>
<evidence type="ECO:0000313" key="2">
    <source>
        <dbReference type="Proteomes" id="UP000271974"/>
    </source>
</evidence>
<sequence>MISQIGEALGQVCMSVIQCLAWCTWWEATGCLLSSAWLGATGGKQLDVCYPVLGLVQLVGSNWMSVIQCLAWCSWWEATVCLLSSAWLGAAGGKQLDVCYPVLGSASW</sequence>
<dbReference type="EMBL" id="RQTK01000879">
    <property type="protein sequence ID" value="RUS73976.1"/>
    <property type="molecule type" value="Genomic_DNA"/>
</dbReference>
<name>A0A3S1B3A5_ELYCH</name>
<dbReference type="AlphaFoldDB" id="A0A3S1B3A5"/>
<gene>
    <name evidence="1" type="ORF">EGW08_018264</name>
</gene>
<evidence type="ECO:0000313" key="1">
    <source>
        <dbReference type="EMBL" id="RUS73976.1"/>
    </source>
</evidence>
<reference evidence="1 2" key="1">
    <citation type="submission" date="2019-01" db="EMBL/GenBank/DDBJ databases">
        <title>A draft genome assembly of the solar-powered sea slug Elysia chlorotica.</title>
        <authorList>
            <person name="Cai H."/>
            <person name="Li Q."/>
            <person name="Fang X."/>
            <person name="Li J."/>
            <person name="Curtis N.E."/>
            <person name="Altenburger A."/>
            <person name="Shibata T."/>
            <person name="Feng M."/>
            <person name="Maeda T."/>
            <person name="Schwartz J.A."/>
            <person name="Shigenobu S."/>
            <person name="Lundholm N."/>
            <person name="Nishiyama T."/>
            <person name="Yang H."/>
            <person name="Hasebe M."/>
            <person name="Li S."/>
            <person name="Pierce S.K."/>
            <person name="Wang J."/>
        </authorList>
    </citation>
    <scope>NUCLEOTIDE SEQUENCE [LARGE SCALE GENOMIC DNA]</scope>
    <source>
        <strain evidence="1">EC2010</strain>
        <tissue evidence="1">Whole organism of an adult</tissue>
    </source>
</reference>
<comment type="caution">
    <text evidence="1">The sequence shown here is derived from an EMBL/GenBank/DDBJ whole genome shotgun (WGS) entry which is preliminary data.</text>
</comment>
<dbReference type="Proteomes" id="UP000271974">
    <property type="component" value="Unassembled WGS sequence"/>
</dbReference>
<accession>A0A3S1B3A5</accession>